<evidence type="ECO:0000256" key="6">
    <source>
        <dbReference type="ARBA" id="ARBA00023002"/>
    </source>
</evidence>
<evidence type="ECO:0000256" key="8">
    <source>
        <dbReference type="ARBA" id="ARBA00023014"/>
    </source>
</evidence>
<accession>A0A1I4AE96</accession>
<dbReference type="GO" id="GO:0009061">
    <property type="term" value="P:anaerobic respiration"/>
    <property type="evidence" value="ECO:0007669"/>
    <property type="project" value="TreeGrafter"/>
</dbReference>
<dbReference type="SMART" id="SM00926">
    <property type="entry name" value="Molybdop_Fe4S4"/>
    <property type="match status" value="1"/>
</dbReference>
<sequence length="194" mass="21473">MTKPTGRLHRWLDSWPVYRQLTGPDRTGRGAAAQSPRSRQLHARTSAAEPPARSVCPYCAVGCAQLVYTKDGRVTQIEGDPASPISRGRLCPKGSASLQLVTGPQREQRVRYRAPYATEWSDLPLDTAMDMIADRMLDARRRGWQDTDADGSVLRRTMGIAGLGGATTDNEENYLFKKLWTAMGAVQIENQARI</sequence>
<keyword evidence="4" id="KW-0004">4Fe-4S</keyword>
<evidence type="ECO:0000256" key="4">
    <source>
        <dbReference type="ARBA" id="ARBA00022485"/>
    </source>
</evidence>
<dbReference type="PANTHER" id="PTHR43598">
    <property type="entry name" value="TUNGSTEN-CONTAINING FORMYLMETHANOFURAN DEHYDROGENASE 2 SUBUNIT B"/>
    <property type="match status" value="1"/>
</dbReference>
<dbReference type="Gene3D" id="2.20.25.90">
    <property type="entry name" value="ADC-like domains"/>
    <property type="match status" value="1"/>
</dbReference>
<evidence type="ECO:0000313" key="12">
    <source>
        <dbReference type="Proteomes" id="UP000199152"/>
    </source>
</evidence>
<name>A0A1I4AE96_9ACTN</name>
<dbReference type="GO" id="GO:0016491">
    <property type="term" value="F:oxidoreductase activity"/>
    <property type="evidence" value="ECO:0007669"/>
    <property type="project" value="UniProtKB-KW"/>
</dbReference>
<dbReference type="PROSITE" id="PS51669">
    <property type="entry name" value="4FE4S_MOW_BIS_MGD"/>
    <property type="match status" value="1"/>
</dbReference>
<dbReference type="GO" id="GO:0030151">
    <property type="term" value="F:molybdenum ion binding"/>
    <property type="evidence" value="ECO:0007669"/>
    <property type="project" value="TreeGrafter"/>
</dbReference>
<keyword evidence="7" id="KW-0408">Iron</keyword>
<dbReference type="InterPro" id="IPR006963">
    <property type="entry name" value="Mopterin_OxRdtase_4Fe-4S_dom"/>
</dbReference>
<dbReference type="GO" id="GO:0009055">
    <property type="term" value="F:electron transfer activity"/>
    <property type="evidence" value="ECO:0007669"/>
    <property type="project" value="TreeGrafter"/>
</dbReference>
<evidence type="ECO:0000256" key="3">
    <source>
        <dbReference type="ARBA" id="ARBA00010312"/>
    </source>
</evidence>
<keyword evidence="5" id="KW-0479">Metal-binding</keyword>
<dbReference type="GO" id="GO:0030313">
    <property type="term" value="C:cell envelope"/>
    <property type="evidence" value="ECO:0007669"/>
    <property type="project" value="UniProtKB-SubCell"/>
</dbReference>
<evidence type="ECO:0000256" key="2">
    <source>
        <dbReference type="ARBA" id="ARBA00004196"/>
    </source>
</evidence>
<feature type="region of interest" description="Disordered" evidence="9">
    <location>
        <begin position="22"/>
        <end position="47"/>
    </location>
</feature>
<evidence type="ECO:0000256" key="9">
    <source>
        <dbReference type="SAM" id="MobiDB-lite"/>
    </source>
</evidence>
<dbReference type="Gene3D" id="3.40.50.740">
    <property type="match status" value="1"/>
</dbReference>
<dbReference type="AlphaFoldDB" id="A0A1I4AE96"/>
<comment type="similarity">
    <text evidence="3">Belongs to the prokaryotic molybdopterin-containing oxidoreductase family.</text>
</comment>
<evidence type="ECO:0000256" key="7">
    <source>
        <dbReference type="ARBA" id="ARBA00023004"/>
    </source>
</evidence>
<feature type="domain" description="4Fe-4S Mo/W bis-MGD-type" evidence="10">
    <location>
        <begin position="49"/>
        <end position="105"/>
    </location>
</feature>
<evidence type="ECO:0000259" key="10">
    <source>
        <dbReference type="PROSITE" id="PS51669"/>
    </source>
</evidence>
<dbReference type="Pfam" id="PF04879">
    <property type="entry name" value="Molybdop_Fe4S4"/>
    <property type="match status" value="1"/>
</dbReference>
<reference evidence="11 12" key="1">
    <citation type="submission" date="2016-10" db="EMBL/GenBank/DDBJ databases">
        <authorList>
            <person name="de Groot N.N."/>
        </authorList>
    </citation>
    <scope>NUCLEOTIDE SEQUENCE [LARGE SCALE GENOMIC DNA]</scope>
    <source>
        <strain evidence="11 12">DSM 45317</strain>
    </source>
</reference>
<dbReference type="OrthoDB" id="7376058at2"/>
<gene>
    <name evidence="11" type="ORF">SAMN04488085_102176</name>
</gene>
<dbReference type="STRING" id="504800.SAMN04488085_102176"/>
<keyword evidence="6" id="KW-0560">Oxidoreductase</keyword>
<comment type="subcellular location">
    <subcellularLocation>
        <location evidence="2">Cell envelope</location>
    </subcellularLocation>
</comment>
<evidence type="ECO:0000256" key="5">
    <source>
        <dbReference type="ARBA" id="ARBA00022723"/>
    </source>
</evidence>
<dbReference type="GO" id="GO:0051539">
    <property type="term" value="F:4 iron, 4 sulfur cluster binding"/>
    <property type="evidence" value="ECO:0007669"/>
    <property type="project" value="UniProtKB-KW"/>
</dbReference>
<evidence type="ECO:0000313" key="11">
    <source>
        <dbReference type="EMBL" id="SFK54096.1"/>
    </source>
</evidence>
<organism evidence="11 12">
    <name type="scientific">Geodermatophilus ruber</name>
    <dbReference type="NCBI Taxonomy" id="504800"/>
    <lineage>
        <taxon>Bacteria</taxon>
        <taxon>Bacillati</taxon>
        <taxon>Actinomycetota</taxon>
        <taxon>Actinomycetes</taxon>
        <taxon>Geodermatophilales</taxon>
        <taxon>Geodermatophilaceae</taxon>
        <taxon>Geodermatophilus</taxon>
    </lineage>
</organism>
<dbReference type="InParanoid" id="A0A1I4AE96"/>
<evidence type="ECO:0000256" key="1">
    <source>
        <dbReference type="ARBA" id="ARBA00001966"/>
    </source>
</evidence>
<protein>
    <submittedName>
        <fullName evidence="11">Formate dehydrogenase major subunit</fullName>
    </submittedName>
</protein>
<keyword evidence="12" id="KW-1185">Reference proteome</keyword>
<dbReference type="PANTHER" id="PTHR43598:SF1">
    <property type="entry name" value="FORMATE DEHYDROGENASE-O MAJOR SUBUNIT"/>
    <property type="match status" value="1"/>
</dbReference>
<dbReference type="Proteomes" id="UP000199152">
    <property type="component" value="Unassembled WGS sequence"/>
</dbReference>
<keyword evidence="8" id="KW-0411">Iron-sulfur</keyword>
<dbReference type="EMBL" id="FOSW01000002">
    <property type="protein sequence ID" value="SFK54096.1"/>
    <property type="molecule type" value="Genomic_DNA"/>
</dbReference>
<dbReference type="SUPFAM" id="SSF53706">
    <property type="entry name" value="Formate dehydrogenase/DMSO reductase, domains 1-3"/>
    <property type="match status" value="1"/>
</dbReference>
<proteinExistence type="inferred from homology"/>
<comment type="cofactor">
    <cofactor evidence="1">
        <name>[4Fe-4S] cluster</name>
        <dbReference type="ChEBI" id="CHEBI:49883"/>
    </cofactor>
</comment>